<dbReference type="AlphaFoldDB" id="A0A0F9QHH1"/>
<keyword evidence="1" id="KW-0175">Coiled coil</keyword>
<gene>
    <name evidence="2" type="ORF">LCGC14_1094190</name>
</gene>
<proteinExistence type="predicted"/>
<organism evidence="2">
    <name type="scientific">marine sediment metagenome</name>
    <dbReference type="NCBI Taxonomy" id="412755"/>
    <lineage>
        <taxon>unclassified sequences</taxon>
        <taxon>metagenomes</taxon>
        <taxon>ecological metagenomes</taxon>
    </lineage>
</organism>
<evidence type="ECO:0000313" key="2">
    <source>
        <dbReference type="EMBL" id="KKN04758.1"/>
    </source>
</evidence>
<sequence length="98" mass="11304">MSKELLIVEGDGKVIERPDPTTDAPTERPVMKEEECDNCIENEKLIYGIINFLNNSDNPLRKYLYKSNLLEGIQELLDEYQEVNNTLEELKMTLDGIL</sequence>
<evidence type="ECO:0000256" key="1">
    <source>
        <dbReference type="SAM" id="Coils"/>
    </source>
</evidence>
<feature type="coiled-coil region" evidence="1">
    <location>
        <begin position="66"/>
        <end position="93"/>
    </location>
</feature>
<reference evidence="2" key="1">
    <citation type="journal article" date="2015" name="Nature">
        <title>Complex archaea that bridge the gap between prokaryotes and eukaryotes.</title>
        <authorList>
            <person name="Spang A."/>
            <person name="Saw J.H."/>
            <person name="Jorgensen S.L."/>
            <person name="Zaremba-Niedzwiedzka K."/>
            <person name="Martijn J."/>
            <person name="Lind A.E."/>
            <person name="van Eijk R."/>
            <person name="Schleper C."/>
            <person name="Guy L."/>
            <person name="Ettema T.J."/>
        </authorList>
    </citation>
    <scope>NUCLEOTIDE SEQUENCE</scope>
</reference>
<protein>
    <submittedName>
        <fullName evidence="2">Uncharacterized protein</fullName>
    </submittedName>
</protein>
<name>A0A0F9QHH1_9ZZZZ</name>
<comment type="caution">
    <text evidence="2">The sequence shown here is derived from an EMBL/GenBank/DDBJ whole genome shotgun (WGS) entry which is preliminary data.</text>
</comment>
<accession>A0A0F9QHH1</accession>
<dbReference type="EMBL" id="LAZR01004880">
    <property type="protein sequence ID" value="KKN04758.1"/>
    <property type="molecule type" value="Genomic_DNA"/>
</dbReference>